<evidence type="ECO:0000259" key="3">
    <source>
        <dbReference type="Pfam" id="PF08338"/>
    </source>
</evidence>
<evidence type="ECO:0000313" key="4">
    <source>
        <dbReference type="EMBL" id="PTQ90411.1"/>
    </source>
</evidence>
<protein>
    <recommendedName>
        <fullName evidence="6">TIGR01777 family protein</fullName>
    </recommendedName>
</protein>
<comment type="similarity">
    <text evidence="1">Belongs to the NAD(P)-dependent epimerase/dehydratase family. SDR39U1 subfamily.</text>
</comment>
<dbReference type="CDD" id="cd05242">
    <property type="entry name" value="SDR_a8"/>
    <property type="match status" value="1"/>
</dbReference>
<dbReference type="NCBIfam" id="TIGR01777">
    <property type="entry name" value="yfcH"/>
    <property type="match status" value="1"/>
</dbReference>
<dbReference type="InterPro" id="IPR001509">
    <property type="entry name" value="Epimerase_deHydtase"/>
</dbReference>
<reference evidence="4 5" key="1">
    <citation type="submission" date="2018-04" db="EMBL/GenBank/DDBJ databases">
        <title>Genomic Encyclopedia of Archaeal and Bacterial Type Strains, Phase II (KMG-II): from individual species to whole genera.</title>
        <authorList>
            <person name="Goeker M."/>
        </authorList>
    </citation>
    <scope>NUCLEOTIDE SEQUENCE [LARGE SCALE GENOMIC DNA]</scope>
    <source>
        <strain evidence="4 5">DSM 5822</strain>
    </source>
</reference>
<sequence length="303" mass="33939">MRILVTGGTGFLGSHLCPLLLAENHQLTLISRQPQTVFTRYTGKVRALKRLADLTIDDEFDVIINLAGEGIADKPWTPQRKLELQTSRVNLTEELVDWLRRVRRVPHTFISGSAIGWYGHQGETILDEDSFYQEDYVHQLCHDWEQAALCAESLGIRVCILRTGVVLGRHGGMLKRLLPVFSLFLGGRLGSGQQWLSWISLSDFLSAVLFLLHNPALKGVFNLTAPQPVTNADFTQTLAELLGRKAFLHMPSTLLKLLLGEMSAILLDSQRVLPSRLLNAGFHFKTPNLKQALIQELKLKQTA</sequence>
<evidence type="ECO:0000259" key="2">
    <source>
        <dbReference type="Pfam" id="PF01370"/>
    </source>
</evidence>
<name>A0A2T5J1U1_9GAMM</name>
<dbReference type="EMBL" id="QAON01000003">
    <property type="protein sequence ID" value="PTQ90411.1"/>
    <property type="molecule type" value="Genomic_DNA"/>
</dbReference>
<dbReference type="InterPro" id="IPR010099">
    <property type="entry name" value="SDR39U1"/>
</dbReference>
<dbReference type="Pfam" id="PF08338">
    <property type="entry name" value="DUF1731"/>
    <property type="match status" value="1"/>
</dbReference>
<accession>A0A2T5J1U1</accession>
<dbReference type="InterPro" id="IPR036291">
    <property type="entry name" value="NAD(P)-bd_dom_sf"/>
</dbReference>
<feature type="domain" description="NAD-dependent epimerase/dehydratase" evidence="2">
    <location>
        <begin position="3"/>
        <end position="222"/>
    </location>
</feature>
<dbReference type="AlphaFoldDB" id="A0A2T5J1U1"/>
<dbReference type="SUPFAM" id="SSF51735">
    <property type="entry name" value="NAD(P)-binding Rossmann-fold domains"/>
    <property type="match status" value="1"/>
</dbReference>
<feature type="domain" description="DUF1731" evidence="3">
    <location>
        <begin position="250"/>
        <end position="293"/>
    </location>
</feature>
<dbReference type="PANTHER" id="PTHR11092:SF0">
    <property type="entry name" value="EPIMERASE FAMILY PROTEIN SDR39U1"/>
    <property type="match status" value="1"/>
</dbReference>
<gene>
    <name evidence="4" type="ORF">C8N29_103164</name>
</gene>
<dbReference type="Proteomes" id="UP000244223">
    <property type="component" value="Unassembled WGS sequence"/>
</dbReference>
<dbReference type="Pfam" id="PF01370">
    <property type="entry name" value="Epimerase"/>
    <property type="match status" value="1"/>
</dbReference>
<dbReference type="Gene3D" id="3.40.50.720">
    <property type="entry name" value="NAD(P)-binding Rossmann-like Domain"/>
    <property type="match status" value="1"/>
</dbReference>
<dbReference type="RefSeq" id="WP_107864852.1">
    <property type="nucleotide sequence ID" value="NZ_QAON01000003.1"/>
</dbReference>
<keyword evidence="5" id="KW-1185">Reference proteome</keyword>
<evidence type="ECO:0000313" key="5">
    <source>
        <dbReference type="Proteomes" id="UP000244223"/>
    </source>
</evidence>
<dbReference type="OrthoDB" id="2216847at2"/>
<evidence type="ECO:0008006" key="6">
    <source>
        <dbReference type="Google" id="ProtNLM"/>
    </source>
</evidence>
<dbReference type="InterPro" id="IPR013549">
    <property type="entry name" value="DUF1731"/>
</dbReference>
<comment type="caution">
    <text evidence="4">The sequence shown here is derived from an EMBL/GenBank/DDBJ whole genome shotgun (WGS) entry which is preliminary data.</text>
</comment>
<organism evidence="4 5">
    <name type="scientific">Agitococcus lubricus</name>
    <dbReference type="NCBI Taxonomy" id="1077255"/>
    <lineage>
        <taxon>Bacteria</taxon>
        <taxon>Pseudomonadati</taxon>
        <taxon>Pseudomonadota</taxon>
        <taxon>Gammaproteobacteria</taxon>
        <taxon>Moraxellales</taxon>
        <taxon>Moraxellaceae</taxon>
        <taxon>Agitococcus</taxon>
    </lineage>
</organism>
<evidence type="ECO:0000256" key="1">
    <source>
        <dbReference type="ARBA" id="ARBA00009353"/>
    </source>
</evidence>
<proteinExistence type="inferred from homology"/>
<dbReference type="PANTHER" id="PTHR11092">
    <property type="entry name" value="SUGAR NUCLEOTIDE EPIMERASE RELATED"/>
    <property type="match status" value="1"/>
</dbReference>